<proteinExistence type="predicted"/>
<dbReference type="Proteomes" id="UP000712281">
    <property type="component" value="Unassembled WGS sequence"/>
</dbReference>
<evidence type="ECO:0000313" key="2">
    <source>
        <dbReference type="Proteomes" id="UP000712281"/>
    </source>
</evidence>
<organism evidence="1 2">
    <name type="scientific">Brassica cretica</name>
    <name type="common">Mustard</name>
    <dbReference type="NCBI Taxonomy" id="69181"/>
    <lineage>
        <taxon>Eukaryota</taxon>
        <taxon>Viridiplantae</taxon>
        <taxon>Streptophyta</taxon>
        <taxon>Embryophyta</taxon>
        <taxon>Tracheophyta</taxon>
        <taxon>Spermatophyta</taxon>
        <taxon>Magnoliopsida</taxon>
        <taxon>eudicotyledons</taxon>
        <taxon>Gunneridae</taxon>
        <taxon>Pentapetalae</taxon>
        <taxon>rosids</taxon>
        <taxon>malvids</taxon>
        <taxon>Brassicales</taxon>
        <taxon>Brassicaceae</taxon>
        <taxon>Brassiceae</taxon>
        <taxon>Brassica</taxon>
    </lineage>
</organism>
<comment type="caution">
    <text evidence="1">The sequence shown here is derived from an EMBL/GenBank/DDBJ whole genome shotgun (WGS) entry which is preliminary data.</text>
</comment>
<accession>A0A8S9G6D5</accession>
<sequence length="103" mass="11184">MLCAASEPFIFLLWSYEPGRIGVKTRDQLDPRNVEAGFEVETWSQGEPNVIEGRFQAGTGSMQGPETVKVVDEPGALALRILPYGYGPVYVVGVLVAAGEIDR</sequence>
<name>A0A8S9G6D5_BRACR</name>
<dbReference type="EMBL" id="QGKW02002228">
    <property type="protein sequence ID" value="KAF2538742.1"/>
    <property type="molecule type" value="Genomic_DNA"/>
</dbReference>
<reference evidence="1" key="1">
    <citation type="submission" date="2019-12" db="EMBL/GenBank/DDBJ databases">
        <title>Genome sequencing and annotation of Brassica cretica.</title>
        <authorList>
            <person name="Studholme D.J."/>
            <person name="Sarris P.F."/>
        </authorList>
    </citation>
    <scope>NUCLEOTIDE SEQUENCE</scope>
    <source>
        <strain evidence="1">PFS-001/15</strain>
        <tissue evidence="1">Leaf</tissue>
    </source>
</reference>
<evidence type="ECO:0000313" key="1">
    <source>
        <dbReference type="EMBL" id="KAF2538742.1"/>
    </source>
</evidence>
<dbReference type="AlphaFoldDB" id="A0A8S9G6D5"/>
<gene>
    <name evidence="1" type="ORF">F2Q68_00021782</name>
</gene>
<protein>
    <submittedName>
        <fullName evidence="1">Uncharacterized protein</fullName>
    </submittedName>
</protein>